<dbReference type="EMBL" id="CAXITT010001406">
    <property type="protein sequence ID" value="CAL1548527.1"/>
    <property type="molecule type" value="Genomic_DNA"/>
</dbReference>
<organism evidence="2 3">
    <name type="scientific">Lymnaea stagnalis</name>
    <name type="common">Great pond snail</name>
    <name type="synonym">Helix stagnalis</name>
    <dbReference type="NCBI Taxonomy" id="6523"/>
    <lineage>
        <taxon>Eukaryota</taxon>
        <taxon>Metazoa</taxon>
        <taxon>Spiralia</taxon>
        <taxon>Lophotrochozoa</taxon>
        <taxon>Mollusca</taxon>
        <taxon>Gastropoda</taxon>
        <taxon>Heterobranchia</taxon>
        <taxon>Euthyneura</taxon>
        <taxon>Panpulmonata</taxon>
        <taxon>Hygrophila</taxon>
        <taxon>Lymnaeoidea</taxon>
        <taxon>Lymnaeidae</taxon>
        <taxon>Lymnaea</taxon>
    </lineage>
</organism>
<sequence length="267" mass="29339">MRISPKKNYDVLGQSSNSHMSKSGNYAPEAGLKFTRLVSGQNSFMTAMQPLGAVERILKVLENPRKKKSKSEDVICLSTSDDSTSSRQMHQFSSSCSSESSNLQRVPVPDLPYNEPCSIEKVLDWLPPKQQEIIIVDVKSLSESTSEEYYFDNSKSEIQVIMEQHPVVVIEDSEDDLPSRNSNLCAAAISPQTVNKKTVRNLAKRSPPDVCVISDDEIPHTSLPTRRPVGFPPPSAQAQVAVIKPYTATPAGPSQEETSDSSEISTL</sequence>
<keyword evidence="3" id="KW-1185">Reference proteome</keyword>
<evidence type="ECO:0000256" key="1">
    <source>
        <dbReference type="SAM" id="MobiDB-lite"/>
    </source>
</evidence>
<reference evidence="2 3" key="1">
    <citation type="submission" date="2024-04" db="EMBL/GenBank/DDBJ databases">
        <authorList>
            <consortium name="Genoscope - CEA"/>
            <person name="William W."/>
        </authorList>
    </citation>
    <scope>NUCLEOTIDE SEQUENCE [LARGE SCALE GENOMIC DNA]</scope>
</reference>
<feature type="region of interest" description="Disordered" evidence="1">
    <location>
        <begin position="1"/>
        <end position="26"/>
    </location>
</feature>
<name>A0AAV2IRW1_LYMST</name>
<feature type="compositionally biased region" description="Polar residues" evidence="1">
    <location>
        <begin position="13"/>
        <end position="24"/>
    </location>
</feature>
<feature type="non-terminal residue" evidence="2">
    <location>
        <position position="267"/>
    </location>
</feature>
<comment type="caution">
    <text evidence="2">The sequence shown here is derived from an EMBL/GenBank/DDBJ whole genome shotgun (WGS) entry which is preliminary data.</text>
</comment>
<evidence type="ECO:0000313" key="2">
    <source>
        <dbReference type="EMBL" id="CAL1548527.1"/>
    </source>
</evidence>
<protein>
    <submittedName>
        <fullName evidence="2">Uncharacterized protein</fullName>
    </submittedName>
</protein>
<gene>
    <name evidence="2" type="ORF">GSLYS_00021844001</name>
</gene>
<feature type="region of interest" description="Disordered" evidence="1">
    <location>
        <begin position="71"/>
        <end position="103"/>
    </location>
</feature>
<dbReference type="Proteomes" id="UP001497497">
    <property type="component" value="Unassembled WGS sequence"/>
</dbReference>
<feature type="compositionally biased region" description="Low complexity" evidence="1">
    <location>
        <begin position="83"/>
        <end position="103"/>
    </location>
</feature>
<evidence type="ECO:0000313" key="3">
    <source>
        <dbReference type="Proteomes" id="UP001497497"/>
    </source>
</evidence>
<dbReference type="AlphaFoldDB" id="A0AAV2IRW1"/>
<proteinExistence type="predicted"/>
<accession>A0AAV2IRW1</accession>
<feature type="region of interest" description="Disordered" evidence="1">
    <location>
        <begin position="214"/>
        <end position="267"/>
    </location>
</feature>